<dbReference type="PROSITE" id="PS51257">
    <property type="entry name" value="PROKAR_LIPOPROTEIN"/>
    <property type="match status" value="1"/>
</dbReference>
<dbReference type="SUPFAM" id="SSF50494">
    <property type="entry name" value="Trypsin-like serine proteases"/>
    <property type="match status" value="1"/>
</dbReference>
<reference evidence="1 2" key="1">
    <citation type="submission" date="2016-11" db="EMBL/GenBank/DDBJ databases">
        <authorList>
            <person name="Varghese N."/>
            <person name="Submissions S."/>
        </authorList>
    </citation>
    <scope>NUCLEOTIDE SEQUENCE [LARGE SCALE GENOMIC DNA]</scope>
    <source>
        <strain evidence="1 2">DSM 22613</strain>
    </source>
</reference>
<protein>
    <submittedName>
        <fullName evidence="1">Serine protease Do</fullName>
    </submittedName>
</protein>
<dbReference type="Gene3D" id="2.40.10.120">
    <property type="match status" value="1"/>
</dbReference>
<accession>A0AAX2F7A7</accession>
<dbReference type="InterPro" id="IPR009003">
    <property type="entry name" value="Peptidase_S1_PA"/>
</dbReference>
<dbReference type="GO" id="GO:0004252">
    <property type="term" value="F:serine-type endopeptidase activity"/>
    <property type="evidence" value="ECO:0007669"/>
    <property type="project" value="InterPro"/>
</dbReference>
<gene>
    <name evidence="1" type="ORF">SAMN05444364_1485</name>
</gene>
<dbReference type="GO" id="GO:0006508">
    <property type="term" value="P:proteolysis"/>
    <property type="evidence" value="ECO:0007669"/>
    <property type="project" value="UniProtKB-KW"/>
</dbReference>
<keyword evidence="1" id="KW-0645">Protease</keyword>
<dbReference type="EMBL" id="FQWA01000048">
    <property type="protein sequence ID" value="SHG17496.1"/>
    <property type="molecule type" value="Genomic_DNA"/>
</dbReference>
<dbReference type="RefSeq" id="WP_044081285.1">
    <property type="nucleotide sequence ID" value="NZ_BAKP01000058.1"/>
</dbReference>
<sequence>MIQQKTLWEKLFLMVSLITLMSCAHRSGHGKKFAEENRYKVQRSNNSKTIEQDMDPDAIIRDQPNVRTAQHRHRMGGSEIFKRFGDAVFMVVTSDGEDMYQGSGFFIGKDGLAVSNYHVFKDTGMGLEAVKLASDDHFYKVSHIYVKDEEHDFILFRVACQNSTYLPIADSQPQVGDKVFAIGSPRGLENTFSSGEVSQWRDRYLMQISALIDHGSSGGALVNEFGEVVGITSGTFAEGSQANLNYAWSIDVIKPYLRQ</sequence>
<keyword evidence="1" id="KW-0378">Hydrolase</keyword>
<keyword evidence="2" id="KW-1185">Reference proteome</keyword>
<comment type="caution">
    <text evidence="1">The sequence shown here is derived from an EMBL/GenBank/DDBJ whole genome shotgun (WGS) entry which is preliminary data.</text>
</comment>
<dbReference type="PANTHER" id="PTHR43019:SF23">
    <property type="entry name" value="PROTEASE DO-LIKE 5, CHLOROPLASTIC"/>
    <property type="match status" value="1"/>
</dbReference>
<dbReference type="PANTHER" id="PTHR43019">
    <property type="entry name" value="SERINE ENDOPROTEASE DEGS"/>
    <property type="match status" value="1"/>
</dbReference>
<dbReference type="Proteomes" id="UP000184105">
    <property type="component" value="Unassembled WGS sequence"/>
</dbReference>
<evidence type="ECO:0000313" key="1">
    <source>
        <dbReference type="EMBL" id="SHG17496.1"/>
    </source>
</evidence>
<dbReference type="InterPro" id="IPR001940">
    <property type="entry name" value="Peptidase_S1C"/>
</dbReference>
<organism evidence="1 2">
    <name type="scientific">Prevotella scopos JCM 17725</name>
    <dbReference type="NCBI Taxonomy" id="1236518"/>
    <lineage>
        <taxon>Bacteria</taxon>
        <taxon>Pseudomonadati</taxon>
        <taxon>Bacteroidota</taxon>
        <taxon>Bacteroidia</taxon>
        <taxon>Bacteroidales</taxon>
        <taxon>Prevotellaceae</taxon>
        <taxon>Prevotella</taxon>
    </lineage>
</organism>
<dbReference type="PRINTS" id="PR00834">
    <property type="entry name" value="PROTEASES2C"/>
</dbReference>
<proteinExistence type="predicted"/>
<dbReference type="Pfam" id="PF13365">
    <property type="entry name" value="Trypsin_2"/>
    <property type="match status" value="1"/>
</dbReference>
<name>A0AAX2F7A7_9BACT</name>
<dbReference type="AlphaFoldDB" id="A0AAX2F7A7"/>
<evidence type="ECO:0000313" key="2">
    <source>
        <dbReference type="Proteomes" id="UP000184105"/>
    </source>
</evidence>